<comment type="catalytic activity">
    <reaction evidence="7">
        <text>a UDP-3-O-[(3R)-3-hydroxyacyl]-alpha-D-glucosamine + a (3R)-hydroxyacyl-[ACP] = a UDP-2-N,3-O-bis[(3R)-3-hydroxyacyl]-alpha-D-glucosamine + holo-[ACP] + H(+)</text>
        <dbReference type="Rhea" id="RHEA:53836"/>
        <dbReference type="Rhea" id="RHEA-COMP:9685"/>
        <dbReference type="Rhea" id="RHEA-COMP:9945"/>
        <dbReference type="ChEBI" id="CHEBI:15378"/>
        <dbReference type="ChEBI" id="CHEBI:64479"/>
        <dbReference type="ChEBI" id="CHEBI:78827"/>
        <dbReference type="ChEBI" id="CHEBI:137740"/>
        <dbReference type="ChEBI" id="CHEBI:137748"/>
        <dbReference type="EC" id="2.3.1.191"/>
    </reaction>
</comment>
<dbReference type="PANTHER" id="PTHR43378">
    <property type="entry name" value="UDP-3-O-ACYLGLUCOSAMINE N-ACYLTRANSFERASE"/>
    <property type="match status" value="1"/>
</dbReference>
<dbReference type="Pfam" id="PF04613">
    <property type="entry name" value="LpxD"/>
    <property type="match status" value="1"/>
</dbReference>
<keyword evidence="6 7" id="KW-0012">Acyltransferase</keyword>
<evidence type="ECO:0000256" key="1">
    <source>
        <dbReference type="ARBA" id="ARBA00022516"/>
    </source>
</evidence>
<reference evidence="9 10" key="1">
    <citation type="submission" date="2018-04" db="EMBL/GenBank/DDBJ databases">
        <title>Novel species isolated from glacier.</title>
        <authorList>
            <person name="Liu Q."/>
            <person name="Xin Y.-H."/>
        </authorList>
    </citation>
    <scope>NUCLEOTIDE SEQUENCE [LARGE SCALE GENOMIC DNA]</scope>
    <source>
        <strain evidence="9 10">GT1R17</strain>
    </source>
</reference>
<keyword evidence="3 7" id="KW-0808">Transferase</keyword>
<evidence type="ECO:0000256" key="5">
    <source>
        <dbReference type="ARBA" id="ARBA00023098"/>
    </source>
</evidence>
<dbReference type="EC" id="2.3.1.191" evidence="7"/>
<proteinExistence type="inferred from homology"/>
<dbReference type="CDD" id="cd03352">
    <property type="entry name" value="LbH_LpxD"/>
    <property type="match status" value="1"/>
</dbReference>
<dbReference type="Gene3D" id="2.160.10.10">
    <property type="entry name" value="Hexapeptide repeat proteins"/>
    <property type="match status" value="1"/>
</dbReference>
<dbReference type="RefSeq" id="WP_107939354.1">
    <property type="nucleotide sequence ID" value="NZ_QANS01000002.1"/>
</dbReference>
<dbReference type="GO" id="GO:0103118">
    <property type="term" value="F:UDP-3-O-[(3R)-3-hydroxyacyl]-glucosamine N-acyltransferase activity"/>
    <property type="evidence" value="ECO:0007669"/>
    <property type="project" value="UniProtKB-EC"/>
</dbReference>
<dbReference type="PANTHER" id="PTHR43378:SF2">
    <property type="entry name" value="UDP-3-O-ACYLGLUCOSAMINE N-ACYLTRANSFERASE 1, MITOCHONDRIAL-RELATED"/>
    <property type="match status" value="1"/>
</dbReference>
<keyword evidence="1 7" id="KW-0444">Lipid biosynthesis</keyword>
<dbReference type="Pfam" id="PF00132">
    <property type="entry name" value="Hexapep"/>
    <property type="match status" value="2"/>
</dbReference>
<dbReference type="EMBL" id="QANS01000002">
    <property type="protein sequence ID" value="PTU32162.1"/>
    <property type="molecule type" value="Genomic_DNA"/>
</dbReference>
<feature type="active site" description="Proton acceptor" evidence="7">
    <location>
        <position position="238"/>
    </location>
</feature>
<dbReference type="NCBIfam" id="TIGR01853">
    <property type="entry name" value="lipid_A_lpxD"/>
    <property type="match status" value="1"/>
</dbReference>
<dbReference type="OrthoDB" id="9784739at2"/>
<evidence type="ECO:0000259" key="8">
    <source>
        <dbReference type="Pfam" id="PF04613"/>
    </source>
</evidence>
<accession>A0A2T5MHV1</accession>
<evidence type="ECO:0000256" key="6">
    <source>
        <dbReference type="ARBA" id="ARBA00023315"/>
    </source>
</evidence>
<dbReference type="GO" id="GO:0016020">
    <property type="term" value="C:membrane"/>
    <property type="evidence" value="ECO:0007669"/>
    <property type="project" value="GOC"/>
</dbReference>
<dbReference type="HAMAP" id="MF_00523">
    <property type="entry name" value="LpxD"/>
    <property type="match status" value="1"/>
</dbReference>
<dbReference type="NCBIfam" id="NF002060">
    <property type="entry name" value="PRK00892.1"/>
    <property type="match status" value="1"/>
</dbReference>
<comment type="similarity">
    <text evidence="7">Belongs to the transferase hexapeptide repeat family. LpxD subfamily.</text>
</comment>
<keyword evidence="5 7" id="KW-0443">Lipid metabolism</keyword>
<comment type="caution">
    <text evidence="9">The sequence shown here is derived from an EMBL/GenBank/DDBJ whole genome shotgun (WGS) entry which is preliminary data.</text>
</comment>
<dbReference type="Proteomes" id="UP000244248">
    <property type="component" value="Unassembled WGS sequence"/>
</dbReference>
<feature type="domain" description="UDP-3-O-[3-hydroxymyristoyl] glucosamine N-acyltransferase non-repeat region" evidence="8">
    <location>
        <begin position="22"/>
        <end position="88"/>
    </location>
</feature>
<evidence type="ECO:0000313" key="10">
    <source>
        <dbReference type="Proteomes" id="UP000244248"/>
    </source>
</evidence>
<comment type="subunit">
    <text evidence="7">Homotrimer.</text>
</comment>
<evidence type="ECO:0000256" key="4">
    <source>
        <dbReference type="ARBA" id="ARBA00022737"/>
    </source>
</evidence>
<sequence>MSHTLGEIAARFGLELKGDASIVISGVCSLSPGKPGCIGFLNNPKFRPQLASTQAGAVIVGKRDGATFTGNGLVAPDPYLAFARIAALFDRSRDFEPGIHPSAVIAADAQLGEGSCVAAQVVIESGAVIGEGSYIGPGSIISRGAQIGKKAFLVARVHIGHDVRIGERCQFQPGAVIGSRGFGNAPSPTGWVEVPQLGTVVIGNDVEVGANTTIDRGAIEDTVIGDGARLDNLIQIAHNVHIGAHTAVAACTGIAGSTKIGSRCMIGGGVGITGHIEIGDDVIVMGFAMVTKSLPSKGVYGSGLPVENAREWRKQVARVRRLDRLEQRLRHAENKLGITSKADEGDSE</sequence>
<dbReference type="AlphaFoldDB" id="A0A2T5MHV1"/>
<evidence type="ECO:0000256" key="7">
    <source>
        <dbReference type="HAMAP-Rule" id="MF_00523"/>
    </source>
</evidence>
<comment type="pathway">
    <text evidence="7">Bacterial outer membrane biogenesis; LPS lipid A biosynthesis.</text>
</comment>
<dbReference type="InterPro" id="IPR001451">
    <property type="entry name" value="Hexapep"/>
</dbReference>
<gene>
    <name evidence="7 9" type="primary">lpxD</name>
    <name evidence="9" type="ORF">CJD38_05725</name>
</gene>
<evidence type="ECO:0000256" key="2">
    <source>
        <dbReference type="ARBA" id="ARBA00022556"/>
    </source>
</evidence>
<dbReference type="UniPathway" id="UPA00973"/>
<dbReference type="Gene3D" id="1.20.5.170">
    <property type="match status" value="1"/>
</dbReference>
<evidence type="ECO:0000313" key="9">
    <source>
        <dbReference type="EMBL" id="PTU32162.1"/>
    </source>
</evidence>
<dbReference type="SUPFAM" id="SSF51161">
    <property type="entry name" value="Trimeric LpxA-like enzymes"/>
    <property type="match status" value="1"/>
</dbReference>
<dbReference type="InterPro" id="IPR020573">
    <property type="entry name" value="UDP_GlcNAc_AcTrfase_non-rep"/>
</dbReference>
<dbReference type="GO" id="GO:0009245">
    <property type="term" value="P:lipid A biosynthetic process"/>
    <property type="evidence" value="ECO:0007669"/>
    <property type="project" value="UniProtKB-UniRule"/>
</dbReference>
<keyword evidence="10" id="KW-1185">Reference proteome</keyword>
<evidence type="ECO:0000256" key="3">
    <source>
        <dbReference type="ARBA" id="ARBA00022679"/>
    </source>
</evidence>
<dbReference type="Gene3D" id="3.40.1390.10">
    <property type="entry name" value="MurE/MurF, N-terminal domain"/>
    <property type="match status" value="1"/>
</dbReference>
<keyword evidence="4 7" id="KW-0677">Repeat</keyword>
<organism evidence="9 10">
    <name type="scientific">Stenotrophobium rhamnosiphilum</name>
    <dbReference type="NCBI Taxonomy" id="2029166"/>
    <lineage>
        <taxon>Bacteria</taxon>
        <taxon>Pseudomonadati</taxon>
        <taxon>Pseudomonadota</taxon>
        <taxon>Gammaproteobacteria</taxon>
        <taxon>Nevskiales</taxon>
        <taxon>Nevskiaceae</taxon>
        <taxon>Stenotrophobium</taxon>
    </lineage>
</organism>
<comment type="function">
    <text evidence="7">Catalyzes the N-acylation of UDP-3-O-acylglucosamine using 3-hydroxyacyl-ACP as the acyl donor. Is involved in the biosynthesis of lipid A, a phosphorylated glycolipid that anchors the lipopolysaccharide to the outer membrane of the cell.</text>
</comment>
<dbReference type="InterPro" id="IPR007691">
    <property type="entry name" value="LpxD"/>
</dbReference>
<dbReference type="InterPro" id="IPR011004">
    <property type="entry name" value="Trimer_LpxA-like_sf"/>
</dbReference>
<protein>
    <recommendedName>
        <fullName evidence="7">UDP-3-O-acylglucosamine N-acyltransferase</fullName>
        <ecNumber evidence="7">2.3.1.191</ecNumber>
    </recommendedName>
</protein>
<name>A0A2T5MHV1_9GAMM</name>
<dbReference type="GO" id="GO:0016410">
    <property type="term" value="F:N-acyltransferase activity"/>
    <property type="evidence" value="ECO:0007669"/>
    <property type="project" value="InterPro"/>
</dbReference>
<keyword evidence="2 7" id="KW-0441">Lipid A biosynthesis</keyword>